<reference evidence="1" key="1">
    <citation type="submission" date="2020-05" db="EMBL/GenBank/DDBJ databases">
        <authorList>
            <person name="Zhu T."/>
            <person name="Keshari N."/>
            <person name="Lu X."/>
        </authorList>
    </citation>
    <scope>NUCLEOTIDE SEQUENCE</scope>
    <source>
        <strain evidence="1">NK1-12</strain>
    </source>
</reference>
<dbReference type="AlphaFoldDB" id="A0AA96WF37"/>
<name>A0AA96WF37_9CYAN</name>
<proteinExistence type="predicted"/>
<accession>A0AA96WF37</accession>
<organism evidence="1">
    <name type="scientific">Leptolyngbya sp. NK1-12</name>
    <dbReference type="NCBI Taxonomy" id="2547451"/>
    <lineage>
        <taxon>Bacteria</taxon>
        <taxon>Bacillati</taxon>
        <taxon>Cyanobacteriota</taxon>
        <taxon>Cyanophyceae</taxon>
        <taxon>Leptolyngbyales</taxon>
        <taxon>Leptolyngbyaceae</taxon>
        <taxon>Leptolyngbya group</taxon>
        <taxon>Leptolyngbya</taxon>
    </lineage>
</organism>
<protein>
    <submittedName>
        <fullName evidence="1">Uncharacterized protein</fullName>
    </submittedName>
</protein>
<evidence type="ECO:0000313" key="1">
    <source>
        <dbReference type="EMBL" id="WNZ24049.1"/>
    </source>
</evidence>
<dbReference type="RefSeq" id="WP_316429629.1">
    <property type="nucleotide sequence ID" value="NZ_CP053586.1"/>
</dbReference>
<dbReference type="EMBL" id="CP053586">
    <property type="protein sequence ID" value="WNZ24049.1"/>
    <property type="molecule type" value="Genomic_DNA"/>
</dbReference>
<sequence length="65" mass="6806">MNASHTGHTGHTGQKVLAKAAVWLAGEILLTLIGLDTLADYGEFLLTHAPESPLPEPTPICLCIG</sequence>
<gene>
    <name evidence="1" type="ORF">HJG54_15060</name>
</gene>